<keyword evidence="3" id="KW-1185">Reference proteome</keyword>
<protein>
    <submittedName>
        <fullName evidence="2">Uncharacterized protein</fullName>
    </submittedName>
</protein>
<gene>
    <name evidence="2" type="ORF">NDU88_000489</name>
</gene>
<dbReference type="EMBL" id="JANPWB010000006">
    <property type="protein sequence ID" value="KAJ1175198.1"/>
    <property type="molecule type" value="Genomic_DNA"/>
</dbReference>
<organism evidence="2 3">
    <name type="scientific">Pleurodeles waltl</name>
    <name type="common">Iberian ribbed newt</name>
    <dbReference type="NCBI Taxonomy" id="8319"/>
    <lineage>
        <taxon>Eukaryota</taxon>
        <taxon>Metazoa</taxon>
        <taxon>Chordata</taxon>
        <taxon>Craniata</taxon>
        <taxon>Vertebrata</taxon>
        <taxon>Euteleostomi</taxon>
        <taxon>Amphibia</taxon>
        <taxon>Batrachia</taxon>
        <taxon>Caudata</taxon>
        <taxon>Salamandroidea</taxon>
        <taxon>Salamandridae</taxon>
        <taxon>Pleurodelinae</taxon>
        <taxon>Pleurodeles</taxon>
    </lineage>
</organism>
<feature type="compositionally biased region" description="Basic and acidic residues" evidence="1">
    <location>
        <begin position="51"/>
        <end position="63"/>
    </location>
</feature>
<comment type="caution">
    <text evidence="2">The sequence shown here is derived from an EMBL/GenBank/DDBJ whole genome shotgun (WGS) entry which is preliminary data.</text>
</comment>
<dbReference type="AlphaFoldDB" id="A0AAV7TFM2"/>
<reference evidence="2" key="1">
    <citation type="journal article" date="2022" name="bioRxiv">
        <title>Sequencing and chromosome-scale assembly of the giantPleurodeles waltlgenome.</title>
        <authorList>
            <person name="Brown T."/>
            <person name="Elewa A."/>
            <person name="Iarovenko S."/>
            <person name="Subramanian E."/>
            <person name="Araus A.J."/>
            <person name="Petzold A."/>
            <person name="Susuki M."/>
            <person name="Suzuki K.-i.T."/>
            <person name="Hayashi T."/>
            <person name="Toyoda A."/>
            <person name="Oliveira C."/>
            <person name="Osipova E."/>
            <person name="Leigh N.D."/>
            <person name="Simon A."/>
            <person name="Yun M.H."/>
        </authorList>
    </citation>
    <scope>NUCLEOTIDE SEQUENCE</scope>
    <source>
        <strain evidence="2">20211129_DDA</strain>
        <tissue evidence="2">Liver</tissue>
    </source>
</reference>
<evidence type="ECO:0000313" key="2">
    <source>
        <dbReference type="EMBL" id="KAJ1175198.1"/>
    </source>
</evidence>
<feature type="region of interest" description="Disordered" evidence="1">
    <location>
        <begin position="1"/>
        <end position="97"/>
    </location>
</feature>
<evidence type="ECO:0000256" key="1">
    <source>
        <dbReference type="SAM" id="MobiDB-lite"/>
    </source>
</evidence>
<dbReference type="Proteomes" id="UP001066276">
    <property type="component" value="Chromosome 3_2"/>
</dbReference>
<feature type="compositionally biased region" description="Basic and acidic residues" evidence="1">
    <location>
        <begin position="19"/>
        <end position="36"/>
    </location>
</feature>
<proteinExistence type="predicted"/>
<feature type="compositionally biased region" description="Basic and acidic residues" evidence="1">
    <location>
        <begin position="76"/>
        <end position="97"/>
    </location>
</feature>
<name>A0AAV7TFM2_PLEWA</name>
<sequence length="119" mass="13092">MKREDGLSEGGEEFPSASSEREHDNGQESKGRRTGGDDTADYQENTGTRGEPAEPAKARETSVFRHRPGGTWLTKNPHDSTPNKEAPIKDKGENARKERSLVEGTYQISLFALFCSPIA</sequence>
<evidence type="ECO:0000313" key="3">
    <source>
        <dbReference type="Proteomes" id="UP001066276"/>
    </source>
</evidence>
<accession>A0AAV7TFM2</accession>